<sequence>QPELGDEIGKFLQAVQQPTLQHIERQLTPRNTVSERTQALQEKVLQAIVGVHASEIDFWATNILDEQNGKAFRREIQRPSILPITSVPVPDEVLNSKRRLIDKILQCEQALVLNNFRIDDGKLGHLDEQQPEQLAINVLSKVVHYLREAERMRFVRPINENGTNANYFNFAANTINSHLNSQTGSNILGAHAIAQSDKANKDAIGITNLLFGVLQLGKGRVKTKIFRYLTSLVTWKQIMRPMLNQNENQAFEQNQETQIIGTQNDMLPLNAGSLVQPPFGQGPTGSHAPRNAVRPQATIFFPALNIEQEISEISNVMTKETVKDHIHRWMSKVQVRVPVGNDDKGQHWFSFGPGVLYAIDWRQSKQQGLAPSMEEVNAFWREYNIDLRVARLMKYQYLEDYQETLQQAKTTRQEFKNSFRKHRNRSLSSYSKKLRYASHDRRSQSRDRTGSRGYSRSRDYQISRGTRIDIDRNWNEYEYKGEPRGRRLEQLRKRTELSRKRLIISKIILRSIKVQPIYQIKPQQDKESNKSEQNTII</sequence>
<evidence type="ECO:0000313" key="3">
    <source>
        <dbReference type="EMBL" id="KAA6378447.1"/>
    </source>
</evidence>
<name>A0A5J4V737_9EUKA</name>
<feature type="non-terminal residue" evidence="3">
    <location>
        <position position="1"/>
    </location>
</feature>
<feature type="coiled-coil region" evidence="1">
    <location>
        <begin position="398"/>
        <end position="425"/>
    </location>
</feature>
<evidence type="ECO:0000256" key="1">
    <source>
        <dbReference type="SAM" id="Coils"/>
    </source>
</evidence>
<keyword evidence="1" id="KW-0175">Coiled coil</keyword>
<feature type="region of interest" description="Disordered" evidence="2">
    <location>
        <begin position="430"/>
        <end position="459"/>
    </location>
</feature>
<evidence type="ECO:0000256" key="2">
    <source>
        <dbReference type="SAM" id="MobiDB-lite"/>
    </source>
</evidence>
<dbReference type="EMBL" id="SNRW01009139">
    <property type="protein sequence ID" value="KAA6378447.1"/>
    <property type="molecule type" value="Genomic_DNA"/>
</dbReference>
<reference evidence="3 4" key="1">
    <citation type="submission" date="2019-03" db="EMBL/GenBank/DDBJ databases">
        <title>Single cell metagenomics reveals metabolic interactions within the superorganism composed of flagellate Streblomastix strix and complex community of Bacteroidetes bacteria on its surface.</title>
        <authorList>
            <person name="Treitli S.C."/>
            <person name="Kolisko M."/>
            <person name="Husnik F."/>
            <person name="Keeling P."/>
            <person name="Hampl V."/>
        </authorList>
    </citation>
    <scope>NUCLEOTIDE SEQUENCE [LARGE SCALE GENOMIC DNA]</scope>
    <source>
        <strain evidence="3">ST1C</strain>
    </source>
</reference>
<dbReference type="AlphaFoldDB" id="A0A5J4V737"/>
<accession>A0A5J4V737</accession>
<protein>
    <submittedName>
        <fullName evidence="3">Uncharacterized protein</fullName>
    </submittedName>
</protein>
<dbReference type="Proteomes" id="UP000324800">
    <property type="component" value="Unassembled WGS sequence"/>
</dbReference>
<proteinExistence type="predicted"/>
<evidence type="ECO:0000313" key="4">
    <source>
        <dbReference type="Proteomes" id="UP000324800"/>
    </source>
</evidence>
<organism evidence="3 4">
    <name type="scientific">Streblomastix strix</name>
    <dbReference type="NCBI Taxonomy" id="222440"/>
    <lineage>
        <taxon>Eukaryota</taxon>
        <taxon>Metamonada</taxon>
        <taxon>Preaxostyla</taxon>
        <taxon>Oxymonadida</taxon>
        <taxon>Streblomastigidae</taxon>
        <taxon>Streblomastix</taxon>
    </lineage>
</organism>
<comment type="caution">
    <text evidence="3">The sequence shown here is derived from an EMBL/GenBank/DDBJ whole genome shotgun (WGS) entry which is preliminary data.</text>
</comment>
<gene>
    <name evidence="3" type="ORF">EZS28_026027</name>
</gene>
<feature type="compositionally biased region" description="Basic and acidic residues" evidence="2">
    <location>
        <begin position="437"/>
        <end position="459"/>
    </location>
</feature>